<evidence type="ECO:0000256" key="1">
    <source>
        <dbReference type="SAM" id="Phobius"/>
    </source>
</evidence>
<evidence type="ECO:0000313" key="3">
    <source>
        <dbReference type="Proteomes" id="UP000177169"/>
    </source>
</evidence>
<accession>A0A1F7Z4X9</accession>
<comment type="caution">
    <text evidence="2">The sequence shown here is derived from an EMBL/GenBank/DDBJ whole genome shotgun (WGS) entry which is preliminary data.</text>
</comment>
<protein>
    <submittedName>
        <fullName evidence="2">Uncharacterized protein</fullName>
    </submittedName>
</protein>
<reference evidence="2 3" key="1">
    <citation type="journal article" date="2016" name="Nat. Commun.">
        <title>Thousands of microbial genomes shed light on interconnected biogeochemical processes in an aquifer system.</title>
        <authorList>
            <person name="Anantharaman K."/>
            <person name="Brown C.T."/>
            <person name="Hug L.A."/>
            <person name="Sharon I."/>
            <person name="Castelle C.J."/>
            <person name="Probst A.J."/>
            <person name="Thomas B.C."/>
            <person name="Singh A."/>
            <person name="Wilkins M.J."/>
            <person name="Karaoz U."/>
            <person name="Brodie E.L."/>
            <person name="Williams K.H."/>
            <person name="Hubbard S.S."/>
            <person name="Banfield J.F."/>
        </authorList>
    </citation>
    <scope>NUCLEOTIDE SEQUENCE [LARGE SCALE GENOMIC DNA]</scope>
</reference>
<evidence type="ECO:0000313" key="2">
    <source>
        <dbReference type="EMBL" id="OGM34511.1"/>
    </source>
</evidence>
<proteinExistence type="predicted"/>
<name>A0A1F7Z4X9_9BACT</name>
<sequence length="433" mass="48081">MEVDNYNQPVNPSKSLIQSQSTFRSLIKNQKGSILIILGVLFLVTVIGVVGYLLATKSNLLPTKLSNKSIPSNFDTTSSQPTASSLDKGTLFDKLTANTWCNKDDISGKSMLAPTAKNYAFTKNGTYKWSHFSDYPEGSGQGNWNFEASGSDSGVIFLSSGDAWGFVIKSDRISLAGERLGKCEAITDSGNTYTADNLPRVNTSDLFNKLTAKKWKKTNDLDLFRLPTEIEFLKDGKYVANFNNGECSQAGLWSLREGQTHREEPVKDCDFRSKGENYSINSEVKLDGDLLVFESSLYAPTEYPSEQGLIWSDLRYSNKIVMKIKYKRPIKSGVSNVFDIELTNVSKENAVLKSLSISQTPYKRTNDGFTTDGEVKVLATENFQNIDLTSGQSRELTKNITFTGSGESELKINVNFEGKTQPYNGYESYVLKL</sequence>
<feature type="transmembrane region" description="Helical" evidence="1">
    <location>
        <begin position="34"/>
        <end position="55"/>
    </location>
</feature>
<keyword evidence="1" id="KW-0472">Membrane</keyword>
<gene>
    <name evidence="2" type="ORF">A3D01_03125</name>
</gene>
<organism evidence="2 3">
    <name type="scientific">Candidatus Woesebacteria bacterium RIFCSPHIGHO2_02_FULL_39_13</name>
    <dbReference type="NCBI Taxonomy" id="1802505"/>
    <lineage>
        <taxon>Bacteria</taxon>
        <taxon>Candidatus Woeseibacteriota</taxon>
    </lineage>
</organism>
<dbReference type="Proteomes" id="UP000177169">
    <property type="component" value="Unassembled WGS sequence"/>
</dbReference>
<keyword evidence="1" id="KW-0812">Transmembrane</keyword>
<keyword evidence="1" id="KW-1133">Transmembrane helix</keyword>
<dbReference type="EMBL" id="MGGR01000005">
    <property type="protein sequence ID" value="OGM34511.1"/>
    <property type="molecule type" value="Genomic_DNA"/>
</dbReference>
<dbReference type="AlphaFoldDB" id="A0A1F7Z4X9"/>